<protein>
    <submittedName>
        <fullName evidence="7">Cutinase family protein</fullName>
    </submittedName>
</protein>
<dbReference type="Pfam" id="PF01083">
    <property type="entry name" value="Cutinase"/>
    <property type="match status" value="1"/>
</dbReference>
<sequence>MALLTSLSRRKIFAGVLAPTALGVAAAVAIAWPQPTVPTVADPALAGMASTADCHDMVSIGIGGRNDTPRDQTKMLVDEKGNVLPAAQQGEYKSHWVDPVINAPLKEHEAGNGYAAVYVEYPADLGSYEQAVTTGADNTVKVMQAIQASCPDTQFAIVGFSEGADVARRAALQIGNQEAPAEGDSWAIVDPESVTGVVILSDAGRATDEGFFPGAENGNPDNYDRPYQPGKDPVSGGGVLPGTNGEFGHLNGKVASFCSEGDFACSTPENIALLELLVNVGRQVNGDALEREGLTPATGADLAQVVGGVALMALVDISANENWMRSDETFLDVLIKVSDPAYDPAAPAATPAAADGDDAAAEPIPADRLANLAYLPEKVLKEIVGFVTSNQNTLAVVLSDPYEQTFGYDAEKNDHYGHHFDYWDDNIDGEGTTTVGYAADWLTHLAEQAKQGKAVSSDAEAKAVRMAAVQTPEPSETTEASETTETSETQLGETDAQTTTVGEGIAPTPSDPATAGTAPSGDPALTAPSGTTTPVAPTVPTPTAGTDGVAVPEATNGGTTTDQSATIESTTGEQSGTTSSTGTPTTTTTTPAQPAA</sequence>
<evidence type="ECO:0000256" key="5">
    <source>
        <dbReference type="SAM" id="MobiDB-lite"/>
    </source>
</evidence>
<evidence type="ECO:0000313" key="8">
    <source>
        <dbReference type="Proteomes" id="UP001331936"/>
    </source>
</evidence>
<dbReference type="PANTHER" id="PTHR33630">
    <property type="entry name" value="CUTINASE RV1984C-RELATED-RELATED"/>
    <property type="match status" value="1"/>
</dbReference>
<feature type="compositionally biased region" description="Low complexity" evidence="5">
    <location>
        <begin position="526"/>
        <end position="549"/>
    </location>
</feature>
<proteinExistence type="inferred from homology"/>
<dbReference type="EMBL" id="JAUZMZ010000011">
    <property type="protein sequence ID" value="MEE2031205.1"/>
    <property type="molecule type" value="Genomic_DNA"/>
</dbReference>
<keyword evidence="4" id="KW-1015">Disulfide bond</keyword>
<keyword evidence="2" id="KW-0719">Serine esterase</keyword>
<keyword evidence="8" id="KW-1185">Reference proteome</keyword>
<feature type="compositionally biased region" description="Polar residues" evidence="5">
    <location>
        <begin position="490"/>
        <end position="501"/>
    </location>
</feature>
<feature type="compositionally biased region" description="Polar residues" evidence="5">
    <location>
        <begin position="556"/>
        <end position="567"/>
    </location>
</feature>
<organism evidence="7 8">
    <name type="scientific">Rhodococcus chondri</name>
    <dbReference type="NCBI Taxonomy" id="3065941"/>
    <lineage>
        <taxon>Bacteria</taxon>
        <taxon>Bacillati</taxon>
        <taxon>Actinomycetota</taxon>
        <taxon>Actinomycetes</taxon>
        <taxon>Mycobacteriales</taxon>
        <taxon>Nocardiaceae</taxon>
        <taxon>Rhodococcus</taxon>
    </lineage>
</organism>
<feature type="signal peptide" evidence="6">
    <location>
        <begin position="1"/>
        <end position="31"/>
    </location>
</feature>
<accession>A0ABU7JME4</accession>
<evidence type="ECO:0000313" key="7">
    <source>
        <dbReference type="EMBL" id="MEE2031205.1"/>
    </source>
</evidence>
<dbReference type="InterPro" id="IPR000675">
    <property type="entry name" value="Cutinase/axe"/>
</dbReference>
<dbReference type="SUPFAM" id="SSF53474">
    <property type="entry name" value="alpha/beta-Hydrolases"/>
    <property type="match status" value="1"/>
</dbReference>
<dbReference type="Gene3D" id="3.40.50.1820">
    <property type="entry name" value="alpha/beta hydrolase"/>
    <property type="match status" value="1"/>
</dbReference>
<dbReference type="Proteomes" id="UP001331936">
    <property type="component" value="Unassembled WGS sequence"/>
</dbReference>
<feature type="compositionally biased region" description="Low complexity" evidence="5">
    <location>
        <begin position="471"/>
        <end position="489"/>
    </location>
</feature>
<reference evidence="7 8" key="1">
    <citation type="submission" date="2023-08" db="EMBL/GenBank/DDBJ databases">
        <authorList>
            <person name="Girao M."/>
            <person name="Carvalho M.F."/>
        </authorList>
    </citation>
    <scope>NUCLEOTIDE SEQUENCE [LARGE SCALE GENOMIC DNA]</scope>
    <source>
        <strain evidence="7 8">CC-R104</strain>
    </source>
</reference>
<gene>
    <name evidence="7" type="ORF">Q8814_03590</name>
</gene>
<dbReference type="InterPro" id="IPR029058">
    <property type="entry name" value="AB_hydrolase_fold"/>
</dbReference>
<keyword evidence="6" id="KW-0732">Signal</keyword>
<feature type="chain" id="PRO_5046552142" evidence="6">
    <location>
        <begin position="32"/>
        <end position="596"/>
    </location>
</feature>
<evidence type="ECO:0000256" key="6">
    <source>
        <dbReference type="SAM" id="SignalP"/>
    </source>
</evidence>
<evidence type="ECO:0000256" key="3">
    <source>
        <dbReference type="ARBA" id="ARBA00022801"/>
    </source>
</evidence>
<comment type="similarity">
    <text evidence="1">Belongs to the cutinase family.</text>
</comment>
<evidence type="ECO:0000256" key="2">
    <source>
        <dbReference type="ARBA" id="ARBA00022487"/>
    </source>
</evidence>
<name>A0ABU7JME4_9NOCA</name>
<keyword evidence="3" id="KW-0378">Hydrolase</keyword>
<feature type="compositionally biased region" description="Low complexity" evidence="5">
    <location>
        <begin position="568"/>
        <end position="596"/>
    </location>
</feature>
<comment type="caution">
    <text evidence="7">The sequence shown here is derived from an EMBL/GenBank/DDBJ whole genome shotgun (WGS) entry which is preliminary data.</text>
</comment>
<dbReference type="RefSeq" id="WP_330150636.1">
    <property type="nucleotide sequence ID" value="NZ_JAUZMZ010000011.1"/>
</dbReference>
<evidence type="ECO:0000256" key="1">
    <source>
        <dbReference type="ARBA" id="ARBA00007534"/>
    </source>
</evidence>
<dbReference type="PANTHER" id="PTHR33630:SF9">
    <property type="entry name" value="CUTINASE 4"/>
    <property type="match status" value="1"/>
</dbReference>
<feature type="region of interest" description="Disordered" evidence="5">
    <location>
        <begin position="463"/>
        <end position="596"/>
    </location>
</feature>
<evidence type="ECO:0000256" key="4">
    <source>
        <dbReference type="ARBA" id="ARBA00023157"/>
    </source>
</evidence>
<dbReference type="SMART" id="SM01110">
    <property type="entry name" value="Cutinase"/>
    <property type="match status" value="1"/>
</dbReference>